<keyword evidence="1" id="KW-0812">Transmembrane</keyword>
<comment type="caution">
    <text evidence="2">The sequence shown here is derived from an EMBL/GenBank/DDBJ whole genome shotgun (WGS) entry which is preliminary data.</text>
</comment>
<proteinExistence type="predicted"/>
<dbReference type="AlphaFoldDB" id="A0AAP8NMY6"/>
<dbReference type="EMBL" id="PJKN01000001">
    <property type="protein sequence ID" value="PNC57890.1"/>
    <property type="molecule type" value="Genomic_DNA"/>
</dbReference>
<gene>
    <name evidence="2" type="ORF">CXU09_02180</name>
</gene>
<dbReference type="Proteomes" id="UP000235914">
    <property type="component" value="Unassembled WGS sequence"/>
</dbReference>
<evidence type="ECO:0000313" key="3">
    <source>
        <dbReference type="Proteomes" id="UP000235914"/>
    </source>
</evidence>
<evidence type="ECO:0008006" key="4">
    <source>
        <dbReference type="Google" id="ProtNLM"/>
    </source>
</evidence>
<evidence type="ECO:0000313" key="2">
    <source>
        <dbReference type="EMBL" id="PNC57890.1"/>
    </source>
</evidence>
<organism evidence="2 3">
    <name type="scientific">Akkermansia muciniphila</name>
    <dbReference type="NCBI Taxonomy" id="239935"/>
    <lineage>
        <taxon>Bacteria</taxon>
        <taxon>Pseudomonadati</taxon>
        <taxon>Verrucomicrobiota</taxon>
        <taxon>Verrucomicrobiia</taxon>
        <taxon>Verrucomicrobiales</taxon>
        <taxon>Akkermansiaceae</taxon>
        <taxon>Akkermansia</taxon>
    </lineage>
</organism>
<dbReference type="RefSeq" id="WP_046437077.1">
    <property type="nucleotide sequence ID" value="NZ_CP024742.1"/>
</dbReference>
<evidence type="ECO:0000256" key="1">
    <source>
        <dbReference type="SAM" id="Phobius"/>
    </source>
</evidence>
<reference evidence="2 3" key="1">
    <citation type="journal article" date="2017" name="BMC Genomics">
        <title>Genome sequencing of 39 Akkermansia muciniphila isolates reveals its population structure, genomic and functional diverisity, and global distribution in mammalian gut microbiotas.</title>
        <authorList>
            <person name="Guo X."/>
            <person name="Li S."/>
            <person name="Zhang J."/>
            <person name="Wu F."/>
            <person name="Li X."/>
            <person name="Wu D."/>
            <person name="Zhang M."/>
            <person name="Ou Z."/>
            <person name="Jie Z."/>
            <person name="Yan Q."/>
            <person name="Li P."/>
            <person name="Yi J."/>
            <person name="Peng Y."/>
        </authorList>
    </citation>
    <scope>NUCLEOTIDE SEQUENCE [LARGE SCALE GENOMIC DNA]</scope>
    <source>
        <strain evidence="2 3">GP43</strain>
    </source>
</reference>
<feature type="transmembrane region" description="Helical" evidence="1">
    <location>
        <begin position="114"/>
        <end position="135"/>
    </location>
</feature>
<protein>
    <recommendedName>
        <fullName evidence="4">Thioredoxin family protein</fullName>
    </recommendedName>
</protein>
<keyword evidence="1" id="KW-1133">Transmembrane helix</keyword>
<accession>A0AAP8NMY6</accession>
<keyword evidence="1" id="KW-0472">Membrane</keyword>
<name>A0AAP8NMY6_9BACT</name>
<sequence length="136" mass="14775">MTRIQLFYSRAYPGNTLRANTLQALAHLGVNPEMQVEETVPEQTGTPLPALAIDGEIVVYGVEPSVHELELLLQDRVQEREADFPCGACGMGCSGMNSPENCPMCIQDGKDGSMAGRIIGFAILLMLLFFAMKILS</sequence>